<gene>
    <name evidence="2" type="ORF">PFX98_00795</name>
</gene>
<protein>
    <submittedName>
        <fullName evidence="2">Uncharacterized protein</fullName>
    </submittedName>
</protein>
<feature type="transmembrane region" description="Helical" evidence="1">
    <location>
        <begin position="42"/>
        <end position="62"/>
    </location>
</feature>
<accession>A0AA95SLF8</accession>
<evidence type="ECO:0000313" key="3">
    <source>
        <dbReference type="Proteomes" id="UP001177769"/>
    </source>
</evidence>
<keyword evidence="3" id="KW-1185">Reference proteome</keyword>
<evidence type="ECO:0000313" key="2">
    <source>
        <dbReference type="EMBL" id="WIT12173.1"/>
    </source>
</evidence>
<dbReference type="RefSeq" id="WP_285233266.1">
    <property type="nucleotide sequence ID" value="NZ_CP116346.1"/>
</dbReference>
<evidence type="ECO:0000256" key="1">
    <source>
        <dbReference type="SAM" id="Phobius"/>
    </source>
</evidence>
<dbReference type="Proteomes" id="UP001177769">
    <property type="component" value="Chromosome"/>
</dbReference>
<keyword evidence="1" id="KW-0472">Membrane</keyword>
<dbReference type="AlphaFoldDB" id="A0AA95SLF8"/>
<reference evidence="2" key="1">
    <citation type="submission" date="2023-01" db="EMBL/GenBank/DDBJ databases">
        <title>Whole genome sequence of Paucibacter sp. S2-9 isolated from pond sediment.</title>
        <authorList>
            <person name="Jung J.Y."/>
        </authorList>
    </citation>
    <scope>NUCLEOTIDE SEQUENCE</scope>
    <source>
        <strain evidence="2">S2-9</strain>
    </source>
</reference>
<proteinExistence type="predicted"/>
<dbReference type="EMBL" id="CP116346">
    <property type="protein sequence ID" value="WIT12173.1"/>
    <property type="molecule type" value="Genomic_DNA"/>
</dbReference>
<dbReference type="KEGG" id="pais:PFX98_00795"/>
<keyword evidence="1" id="KW-0812">Transmembrane</keyword>
<name>A0AA95SLF8_9BURK</name>
<sequence>MNSAIPGKRSPTKPPARPRALGLIAALVTAAAVSWSTPDGNLVVTLVPALAVGLAVFGIASWRCRRDESE</sequence>
<keyword evidence="1" id="KW-1133">Transmembrane helix</keyword>
<organism evidence="2 3">
    <name type="scientific">Paucibacter sediminis</name>
    <dbReference type="NCBI Taxonomy" id="3019553"/>
    <lineage>
        <taxon>Bacteria</taxon>
        <taxon>Pseudomonadati</taxon>
        <taxon>Pseudomonadota</taxon>
        <taxon>Betaproteobacteria</taxon>
        <taxon>Burkholderiales</taxon>
        <taxon>Sphaerotilaceae</taxon>
        <taxon>Roseateles</taxon>
    </lineage>
</organism>